<name>A0A2G5HJC0_CERBT</name>
<accession>A0A2G5HJC0</accession>
<sequence length="317" mass="35657">MAINDAVPGVEIAITVDGKSLQEYTEAGFEEEPKTVTRYVEAKSNQNFAISIKTTKGTHMKGDCLCFEVYVDGQRVIQPIVTSKSVRYRSLTRVVEGHMPSATTVRSFRFDSLEKASDGKILKREAALVKSLGTIEVKCSHRTRSHKMSRPSDFVSDTGILSEKALQGRALSHSVAFEAPRTTKVWTCYETELVNKDEPCAGKIAFKYRSNESLKTEMIIPRTPSPPPLYEKEKLSQEEVRELQRQMRELTSVPANLKRERLEPLKSRSNKRPRNELSADDTLYDLQGAIPQQISTAHLPPRKKPEVVELSSDDDSD</sequence>
<dbReference type="InterPro" id="IPR057678">
    <property type="entry name" value="DUF7918"/>
</dbReference>
<evidence type="ECO:0000313" key="5">
    <source>
        <dbReference type="Proteomes" id="UP000230605"/>
    </source>
</evidence>
<dbReference type="Proteomes" id="UP001302367">
    <property type="component" value="Chromosome 4"/>
</dbReference>
<evidence type="ECO:0000313" key="6">
    <source>
        <dbReference type="Proteomes" id="UP001302367"/>
    </source>
</evidence>
<evidence type="ECO:0000313" key="4">
    <source>
        <dbReference type="EMBL" id="WPB02132.1"/>
    </source>
</evidence>
<evidence type="ECO:0000313" key="3">
    <source>
        <dbReference type="EMBL" id="PIA92654.1"/>
    </source>
</evidence>
<organism evidence="3 5">
    <name type="scientific">Cercospora beticola</name>
    <name type="common">Sugarbeet leaf spot fungus</name>
    <dbReference type="NCBI Taxonomy" id="122368"/>
    <lineage>
        <taxon>Eukaryota</taxon>
        <taxon>Fungi</taxon>
        <taxon>Dikarya</taxon>
        <taxon>Ascomycota</taxon>
        <taxon>Pezizomycotina</taxon>
        <taxon>Dothideomycetes</taxon>
        <taxon>Dothideomycetidae</taxon>
        <taxon>Mycosphaerellales</taxon>
        <taxon>Mycosphaerellaceae</taxon>
        <taxon>Cercospora</taxon>
    </lineage>
</organism>
<evidence type="ECO:0000259" key="2">
    <source>
        <dbReference type="Pfam" id="PF25534"/>
    </source>
</evidence>
<dbReference type="PANTHER" id="PTHR36223:SF1">
    <property type="entry name" value="TRANSCRIPTION ELONGATION FACTOR EAF N-TERMINAL DOMAIN-CONTAINING PROTEIN"/>
    <property type="match status" value="1"/>
</dbReference>
<feature type="compositionally biased region" description="Basic and acidic residues" evidence="1">
    <location>
        <begin position="257"/>
        <end position="266"/>
    </location>
</feature>
<dbReference type="PANTHER" id="PTHR36223">
    <property type="entry name" value="BETA-LACTAMASE-TYPE TRANSPEPTIDASE FOLD DOMAIN CONTAINING PROTEIN"/>
    <property type="match status" value="1"/>
</dbReference>
<dbReference type="AlphaFoldDB" id="A0A2G5HJC0"/>
<reference evidence="3 5" key="1">
    <citation type="submission" date="2015-10" db="EMBL/GenBank/DDBJ databases">
        <title>The cercosporin biosynthetic gene cluster was horizontally transferred to several fungal lineages and shown to be expanded in Cercospora beticola based on microsynteny with recipient genomes.</title>
        <authorList>
            <person name="De Jonge R."/>
            <person name="Ebert M.K."/>
            <person name="Suttle J.C."/>
            <person name="Jurick Ii W.M."/>
            <person name="Secor G.A."/>
            <person name="Thomma B.P."/>
            <person name="Van De Peer Y."/>
            <person name="Bolton M.D."/>
        </authorList>
    </citation>
    <scope>NUCLEOTIDE SEQUENCE [LARGE SCALE GENOMIC DNA]</scope>
    <source>
        <strain evidence="3 5">09-40</strain>
    </source>
</reference>
<dbReference type="Pfam" id="PF25534">
    <property type="entry name" value="DUF7918"/>
    <property type="match status" value="1"/>
</dbReference>
<proteinExistence type="predicted"/>
<dbReference type="OrthoDB" id="3364132at2759"/>
<keyword evidence="6" id="KW-1185">Reference proteome</keyword>
<dbReference type="EMBL" id="CP134187">
    <property type="protein sequence ID" value="WPB02132.1"/>
    <property type="molecule type" value="Genomic_DNA"/>
</dbReference>
<evidence type="ECO:0000256" key="1">
    <source>
        <dbReference type="SAM" id="MobiDB-lite"/>
    </source>
</evidence>
<feature type="region of interest" description="Disordered" evidence="1">
    <location>
        <begin position="248"/>
        <end position="317"/>
    </location>
</feature>
<dbReference type="Proteomes" id="UP000230605">
    <property type="component" value="Chromosome 4"/>
</dbReference>
<feature type="domain" description="DUF7918" evidence="2">
    <location>
        <begin position="9"/>
        <end position="223"/>
    </location>
</feature>
<reference evidence="4 6" key="2">
    <citation type="submission" date="2023-09" db="EMBL/GenBank/DDBJ databases">
        <title>Complete-Gapless Cercospora beticola genome.</title>
        <authorList>
            <person name="Wyatt N.A."/>
            <person name="Spanner R.E."/>
            <person name="Bolton M.D."/>
        </authorList>
    </citation>
    <scope>NUCLEOTIDE SEQUENCE [LARGE SCALE GENOMIC DNA]</scope>
    <source>
        <strain evidence="4">Cb09-40</strain>
    </source>
</reference>
<dbReference type="EMBL" id="LKMD01000105">
    <property type="protein sequence ID" value="PIA92654.1"/>
    <property type="molecule type" value="Genomic_DNA"/>
</dbReference>
<gene>
    <name evidence="3" type="ORF">CB0940_04852</name>
    <name evidence="4" type="ORF">RHO25_006766</name>
</gene>
<protein>
    <recommendedName>
        <fullName evidence="2">DUF7918 domain-containing protein</fullName>
    </recommendedName>
</protein>